<feature type="transmembrane region" description="Helical" evidence="1">
    <location>
        <begin position="68"/>
        <end position="94"/>
    </location>
</feature>
<proteinExistence type="predicted"/>
<dbReference type="RefSeq" id="WP_037445061.1">
    <property type="nucleotide sequence ID" value="NZ_JPEO01000018.1"/>
</dbReference>
<dbReference type="EMBL" id="JPEO01000018">
    <property type="protein sequence ID" value="KFZ36441.1"/>
    <property type="molecule type" value="Genomic_DNA"/>
</dbReference>
<evidence type="ECO:0000259" key="2">
    <source>
        <dbReference type="Pfam" id="PF07290"/>
    </source>
</evidence>
<accession>A0A094JVH9</accession>
<protein>
    <recommendedName>
        <fullName evidence="6">Inner membrane protein</fullName>
    </recommendedName>
</protein>
<evidence type="ECO:0000313" key="4">
    <source>
        <dbReference type="EMBL" id="KFZ36441.1"/>
    </source>
</evidence>
<keyword evidence="1" id="KW-0812">Transmembrane</keyword>
<organism evidence="4 5">
    <name type="scientific">Shewanella mangrovi</name>
    <dbReference type="NCBI Taxonomy" id="1515746"/>
    <lineage>
        <taxon>Bacteria</taxon>
        <taxon>Pseudomonadati</taxon>
        <taxon>Pseudomonadota</taxon>
        <taxon>Gammaproteobacteria</taxon>
        <taxon>Alteromonadales</taxon>
        <taxon>Shewanellaceae</taxon>
        <taxon>Shewanella</taxon>
    </lineage>
</organism>
<feature type="domain" description="Inner membrane protein YqiJ OB-fold" evidence="2">
    <location>
        <begin position="137"/>
        <end position="198"/>
    </location>
</feature>
<evidence type="ECO:0000256" key="1">
    <source>
        <dbReference type="SAM" id="Phobius"/>
    </source>
</evidence>
<dbReference type="OrthoDB" id="7207054at2"/>
<evidence type="ECO:0000259" key="3">
    <source>
        <dbReference type="Pfam" id="PF21001"/>
    </source>
</evidence>
<keyword evidence="1" id="KW-0472">Membrane</keyword>
<evidence type="ECO:0000313" key="5">
    <source>
        <dbReference type="Proteomes" id="UP000029264"/>
    </source>
</evidence>
<keyword evidence="1" id="KW-1133">Transmembrane helix</keyword>
<reference evidence="4 5" key="1">
    <citation type="submission" date="2014-06" db="EMBL/GenBank/DDBJ databases">
        <title>Shewanella sp. YQH10.</title>
        <authorList>
            <person name="Liu Y."/>
            <person name="Zeng R."/>
        </authorList>
    </citation>
    <scope>NUCLEOTIDE SEQUENCE [LARGE SCALE GENOMIC DNA]</scope>
    <source>
        <strain evidence="4 5">YQH10</strain>
    </source>
</reference>
<comment type="caution">
    <text evidence="4">The sequence shown here is derived from an EMBL/GenBank/DDBJ whole genome shotgun (WGS) entry which is preliminary data.</text>
</comment>
<dbReference type="InterPro" id="IPR010840">
    <property type="entry name" value="YqiJ_OB"/>
</dbReference>
<dbReference type="InterPro" id="IPR048376">
    <property type="entry name" value="YqiJ_N"/>
</dbReference>
<dbReference type="Pfam" id="PF21001">
    <property type="entry name" value="YqiJ_N"/>
    <property type="match status" value="1"/>
</dbReference>
<dbReference type="Pfam" id="PF07290">
    <property type="entry name" value="YqiJ_OB"/>
    <property type="match status" value="1"/>
</dbReference>
<feature type="transmembrane region" description="Helical" evidence="1">
    <location>
        <begin position="100"/>
        <end position="119"/>
    </location>
</feature>
<dbReference type="Proteomes" id="UP000029264">
    <property type="component" value="Unassembled WGS sequence"/>
</dbReference>
<feature type="domain" description="Inner membrane protein YqiJ N-terminal" evidence="3">
    <location>
        <begin position="10"/>
        <end position="110"/>
    </location>
</feature>
<gene>
    <name evidence="4" type="ORF">HR45_16630</name>
</gene>
<dbReference type="STRING" id="1515746.HR45_16630"/>
<keyword evidence="5" id="KW-1185">Reference proteome</keyword>
<evidence type="ECO:0008006" key="6">
    <source>
        <dbReference type="Google" id="ProtNLM"/>
    </source>
</evidence>
<name>A0A094JVH9_9GAMM</name>
<dbReference type="AlphaFoldDB" id="A0A094JVH9"/>
<feature type="transmembrane region" description="Helical" evidence="1">
    <location>
        <begin position="12"/>
        <end position="30"/>
    </location>
</feature>
<dbReference type="eggNOG" id="COG1585">
    <property type="taxonomic scope" value="Bacteria"/>
</dbReference>
<sequence>MLEFILSHDNLPYFVCGVVVVMLGVIEMFARLAGASLVFVLDEPEPNLSTAEPSNPITQWLYLDRLPVLLWCVMALSLFALLGFATNLMCYLLRAHTLPQSISVWLVFPLTGLACHWLGSRSWWRYDRMMKDSDVDLSGSVAVMTLGTAKPGVPAEALVKDPDNHRHYVMVEPREGESVFVPGTWVVLLSRRKRVWLATRFEP</sequence>